<feature type="compositionally biased region" description="Polar residues" evidence="1">
    <location>
        <begin position="559"/>
        <end position="570"/>
    </location>
</feature>
<dbReference type="GeneID" id="25908409"/>
<feature type="compositionally biased region" description="Acidic residues" evidence="1">
    <location>
        <begin position="745"/>
        <end position="757"/>
    </location>
</feature>
<dbReference type="Proteomes" id="UP000054560">
    <property type="component" value="Unassembled WGS sequence"/>
</dbReference>
<feature type="compositionally biased region" description="Basic and acidic residues" evidence="1">
    <location>
        <begin position="1016"/>
        <end position="1031"/>
    </location>
</feature>
<organism evidence="2 3">
    <name type="scientific">Sphaeroforma arctica JP610</name>
    <dbReference type="NCBI Taxonomy" id="667725"/>
    <lineage>
        <taxon>Eukaryota</taxon>
        <taxon>Ichthyosporea</taxon>
        <taxon>Ichthyophonida</taxon>
        <taxon>Sphaeroforma</taxon>
    </lineage>
</organism>
<feature type="region of interest" description="Disordered" evidence="1">
    <location>
        <begin position="867"/>
        <end position="895"/>
    </location>
</feature>
<evidence type="ECO:0000313" key="2">
    <source>
        <dbReference type="EMBL" id="KNC79711.1"/>
    </source>
</evidence>
<name>A0A0L0FT09_9EUKA</name>
<feature type="compositionally biased region" description="Low complexity" evidence="1">
    <location>
        <begin position="534"/>
        <end position="552"/>
    </location>
</feature>
<feature type="compositionally biased region" description="Basic residues" evidence="1">
    <location>
        <begin position="576"/>
        <end position="585"/>
    </location>
</feature>
<feature type="region of interest" description="Disordered" evidence="1">
    <location>
        <begin position="916"/>
        <end position="956"/>
    </location>
</feature>
<feature type="compositionally biased region" description="Basic and acidic residues" evidence="1">
    <location>
        <begin position="639"/>
        <end position="650"/>
    </location>
</feature>
<accession>A0A0L0FT09</accession>
<gene>
    <name evidence="2" type="ORF">SARC_07905</name>
</gene>
<feature type="compositionally biased region" description="Acidic residues" evidence="1">
    <location>
        <begin position="1128"/>
        <end position="1141"/>
    </location>
</feature>
<feature type="compositionally biased region" description="Polar residues" evidence="1">
    <location>
        <begin position="868"/>
        <end position="891"/>
    </location>
</feature>
<feature type="compositionally biased region" description="Polar residues" evidence="1">
    <location>
        <begin position="515"/>
        <end position="533"/>
    </location>
</feature>
<feature type="region of interest" description="Disordered" evidence="1">
    <location>
        <begin position="1009"/>
        <end position="1058"/>
    </location>
</feature>
<dbReference type="RefSeq" id="XP_014153613.1">
    <property type="nucleotide sequence ID" value="XM_014298138.1"/>
</dbReference>
<feature type="region of interest" description="Disordered" evidence="1">
    <location>
        <begin position="602"/>
        <end position="650"/>
    </location>
</feature>
<proteinExistence type="predicted"/>
<evidence type="ECO:0000256" key="1">
    <source>
        <dbReference type="SAM" id="MobiDB-lite"/>
    </source>
</evidence>
<feature type="compositionally biased region" description="Low complexity" evidence="1">
    <location>
        <begin position="1090"/>
        <end position="1107"/>
    </location>
</feature>
<feature type="region of interest" description="Disordered" evidence="1">
    <location>
        <begin position="13"/>
        <end position="35"/>
    </location>
</feature>
<feature type="compositionally biased region" description="Polar residues" evidence="1">
    <location>
        <begin position="1282"/>
        <end position="1292"/>
    </location>
</feature>
<feature type="compositionally biased region" description="Polar residues" evidence="1">
    <location>
        <begin position="25"/>
        <end position="35"/>
    </location>
</feature>
<protein>
    <submittedName>
        <fullName evidence="2">Uncharacterized protein</fullName>
    </submittedName>
</protein>
<sequence length="1303" mass="141924">MDKPELQVLMPFEDSGGVDHVDTQPDGSNALGTNSQVPMGVGLGSGSNGDMLDLLQPNKFLDGDDDDLSKFIAALHADAVFSKYFPDDEEQDPDYDFLAGALEIDDNEKETEEYRADRAVKISRREVQLLQKSQRQYDTQGAGTQDLNPATDESALLLPGTGLGLPSLQSIDPIQSKGSIEQTVSTRRVSSAAAAPSGGLALSLPDSLPPLPLPPAALVSYSTNLNLVANHDKGTIPAPPVVESSPSRITPSQRARLADQIWRLAQVLVQFKVYGNAGVDPYNGQSIVNETQQLVDKVCDEARKCKSRHLKSTPIPLEPLFDANVMKDLQKAYSSSSSDQNGVDIAARVIKPLCMPPDAELNTEKTVNSTIAARKACPVTPKNISARTVNASRTHQPLTILPKGDKSKPSVVVRHDGLKDLAVEGAIRCALQGYKWINWRAIPTLAYGKAHGAKPTQRFKLTAPDARFKNSTPERYGDDPVAKWKQKRKALVLPASIRAPVAATLEGSTLAIDSSSKQVQNHTENQAKIKSSASRASCMDSQSASSKSKVAAPGIPQPAESTESPPQQRRQPCKVVKVRKRRKKNAPVSSAWIIDSDDALDSTAIDDGHTLAPRNLSRRSPYCNKERLPNSSKSNRQRSHVDAHLDKDNGRQAEDLALNSAVGSSGALIGQPTAPSEDELSDSEDDSILDSSVSRTPTSKGSGIRRNGQKQSSKGRSGQHKATPRGSRRAGDVNISTQLDRDIFSEDEILDTDDEDFAPSANSMGSETRFRSDFISITEDLIGSPLPTEQAIDGFDEDHLSESEEDTSLNAEITTSSKEYTASTHKVRRATPAKKKATIITQQKHMTVKPNSKITLSPKSMRLLGRRQQCSTPARRQKTQFHSSTTEQAPSKMSGRVTRVDNIVRVPSAVDVDKISSSYPKANSTNDDFEEDSLPETDEEYLSPSHKATRTPDPDRKLRVTHRNNVLDKRKYTATTTSLHSERLTSPIAGTAGAVRSSAAKGFVDNNCPGSRKHRLETSPRADLHTGKFEEDGLSESDDEVNASGGREKAAVNHKRARVDSYSPISRVGGANAIAILSPSSVVRTHGMDSDPSVSSSSASYRSITSSHARHQYRHRDRDRQTNFEQDQLSETDNDDDDEDAVLNGGYGRDKQIIAQYTPAEMGHSARVPRPDNLTVDSMRNTFHRRSPCPRGTNENASDMEEVSHRHRARAPVPQRMGHGEEARMSSSHKKPEVNSPPKDSTVTKSQDYIAYTTAKLNSAIVERLPSVDTAEAEFRDILGGTSASQQQTHTFDVSDLSDTDEE</sequence>
<reference evidence="2 3" key="1">
    <citation type="submission" date="2011-02" db="EMBL/GenBank/DDBJ databases">
        <title>The Genome Sequence of Sphaeroforma arctica JP610.</title>
        <authorList>
            <consortium name="The Broad Institute Genome Sequencing Platform"/>
            <person name="Russ C."/>
            <person name="Cuomo C."/>
            <person name="Young S.K."/>
            <person name="Zeng Q."/>
            <person name="Gargeya S."/>
            <person name="Alvarado L."/>
            <person name="Berlin A."/>
            <person name="Chapman S.B."/>
            <person name="Chen Z."/>
            <person name="Freedman E."/>
            <person name="Gellesch M."/>
            <person name="Goldberg J."/>
            <person name="Griggs A."/>
            <person name="Gujja S."/>
            <person name="Heilman E."/>
            <person name="Heiman D."/>
            <person name="Howarth C."/>
            <person name="Mehta T."/>
            <person name="Neiman D."/>
            <person name="Pearson M."/>
            <person name="Roberts A."/>
            <person name="Saif S."/>
            <person name="Shea T."/>
            <person name="Shenoy N."/>
            <person name="Sisk P."/>
            <person name="Stolte C."/>
            <person name="Sykes S."/>
            <person name="White J."/>
            <person name="Yandava C."/>
            <person name="Burger G."/>
            <person name="Gray M.W."/>
            <person name="Holland P.W.H."/>
            <person name="King N."/>
            <person name="Lang F.B.F."/>
            <person name="Roger A.J."/>
            <person name="Ruiz-Trillo I."/>
            <person name="Haas B."/>
            <person name="Nusbaum C."/>
            <person name="Birren B."/>
        </authorList>
    </citation>
    <scope>NUCLEOTIDE SEQUENCE [LARGE SCALE GENOMIC DNA]</scope>
    <source>
        <strain evidence="2 3">JP610</strain>
    </source>
</reference>
<feature type="compositionally biased region" description="Acidic residues" evidence="1">
    <location>
        <begin position="676"/>
        <end position="688"/>
    </location>
</feature>
<dbReference type="EMBL" id="KQ242258">
    <property type="protein sequence ID" value="KNC79711.1"/>
    <property type="molecule type" value="Genomic_DNA"/>
</dbReference>
<feature type="region of interest" description="Disordered" evidence="1">
    <location>
        <begin position="515"/>
        <end position="587"/>
    </location>
</feature>
<feature type="region of interest" description="Disordered" evidence="1">
    <location>
        <begin position="1279"/>
        <end position="1303"/>
    </location>
</feature>
<feature type="region of interest" description="Disordered" evidence="1">
    <location>
        <begin position="131"/>
        <end position="159"/>
    </location>
</feature>
<keyword evidence="3" id="KW-1185">Reference proteome</keyword>
<evidence type="ECO:0000313" key="3">
    <source>
        <dbReference type="Proteomes" id="UP000054560"/>
    </source>
</evidence>
<feature type="compositionally biased region" description="Acidic residues" evidence="1">
    <location>
        <begin position="1032"/>
        <end position="1041"/>
    </location>
</feature>
<feature type="compositionally biased region" description="Polar residues" evidence="1">
    <location>
        <begin position="131"/>
        <end position="148"/>
    </location>
</feature>
<feature type="compositionally biased region" description="Polar residues" evidence="1">
    <location>
        <begin position="916"/>
        <end position="926"/>
    </location>
</feature>
<feature type="compositionally biased region" description="Acidic residues" evidence="1">
    <location>
        <begin position="927"/>
        <end position="941"/>
    </location>
</feature>
<feature type="region of interest" description="Disordered" evidence="1">
    <location>
        <begin position="663"/>
        <end position="766"/>
    </location>
</feature>
<feature type="region of interest" description="Disordered" evidence="1">
    <location>
        <begin position="1086"/>
        <end position="1246"/>
    </location>
</feature>
<feature type="compositionally biased region" description="Basic residues" evidence="1">
    <location>
        <begin position="717"/>
        <end position="728"/>
    </location>
</feature>